<evidence type="ECO:0000256" key="1">
    <source>
        <dbReference type="ARBA" id="ARBA00022801"/>
    </source>
</evidence>
<name>A0AAE0M584_9PEZI</name>
<dbReference type="Gene3D" id="3.40.50.1820">
    <property type="entry name" value="alpha/beta hydrolase"/>
    <property type="match status" value="1"/>
</dbReference>
<feature type="domain" description="Alpha/beta hydrolase fold-3" evidence="2">
    <location>
        <begin position="87"/>
        <end position="295"/>
    </location>
</feature>
<organism evidence="3 4">
    <name type="scientific">Cercophora scortea</name>
    <dbReference type="NCBI Taxonomy" id="314031"/>
    <lineage>
        <taxon>Eukaryota</taxon>
        <taxon>Fungi</taxon>
        <taxon>Dikarya</taxon>
        <taxon>Ascomycota</taxon>
        <taxon>Pezizomycotina</taxon>
        <taxon>Sordariomycetes</taxon>
        <taxon>Sordariomycetidae</taxon>
        <taxon>Sordariales</taxon>
        <taxon>Lasiosphaeriaceae</taxon>
        <taxon>Cercophora</taxon>
    </lineage>
</organism>
<dbReference type="InterPro" id="IPR050300">
    <property type="entry name" value="GDXG_lipolytic_enzyme"/>
</dbReference>
<dbReference type="Pfam" id="PF07859">
    <property type="entry name" value="Abhydrolase_3"/>
    <property type="match status" value="1"/>
</dbReference>
<accession>A0AAE0M584</accession>
<dbReference type="Proteomes" id="UP001286456">
    <property type="component" value="Unassembled WGS sequence"/>
</dbReference>
<dbReference type="GO" id="GO:0016787">
    <property type="term" value="F:hydrolase activity"/>
    <property type="evidence" value="ECO:0007669"/>
    <property type="project" value="UniProtKB-KW"/>
</dbReference>
<keyword evidence="1 3" id="KW-0378">Hydrolase</keyword>
<evidence type="ECO:0000313" key="3">
    <source>
        <dbReference type="EMBL" id="KAK3319742.1"/>
    </source>
</evidence>
<dbReference type="InterPro" id="IPR013094">
    <property type="entry name" value="AB_hydrolase_3"/>
</dbReference>
<dbReference type="PANTHER" id="PTHR48081">
    <property type="entry name" value="AB HYDROLASE SUPERFAMILY PROTEIN C4A8.06C"/>
    <property type="match status" value="1"/>
</dbReference>
<evidence type="ECO:0000313" key="4">
    <source>
        <dbReference type="Proteomes" id="UP001286456"/>
    </source>
</evidence>
<reference evidence="3" key="2">
    <citation type="submission" date="2023-06" db="EMBL/GenBank/DDBJ databases">
        <authorList>
            <consortium name="Lawrence Berkeley National Laboratory"/>
            <person name="Haridas S."/>
            <person name="Hensen N."/>
            <person name="Bonometti L."/>
            <person name="Westerberg I."/>
            <person name="Brannstrom I.O."/>
            <person name="Guillou S."/>
            <person name="Cros-Aarteil S."/>
            <person name="Calhoun S."/>
            <person name="Kuo A."/>
            <person name="Mondo S."/>
            <person name="Pangilinan J."/>
            <person name="Riley R."/>
            <person name="Labutti K."/>
            <person name="Andreopoulos B."/>
            <person name="Lipzen A."/>
            <person name="Chen C."/>
            <person name="Yanf M."/>
            <person name="Daum C."/>
            <person name="Ng V."/>
            <person name="Clum A."/>
            <person name="Steindorff A."/>
            <person name="Ohm R."/>
            <person name="Martin F."/>
            <person name="Silar P."/>
            <person name="Natvig D."/>
            <person name="Lalanne C."/>
            <person name="Gautier V."/>
            <person name="Ament-Velasquez S.L."/>
            <person name="Kruys A."/>
            <person name="Hutchinson M.I."/>
            <person name="Powell A.J."/>
            <person name="Barry K."/>
            <person name="Miller A.N."/>
            <person name="Grigoriev I.V."/>
            <person name="Debuchy R."/>
            <person name="Gladieux P."/>
            <person name="Thoren M.H."/>
            <person name="Johannesson H."/>
        </authorList>
    </citation>
    <scope>NUCLEOTIDE SEQUENCE</scope>
    <source>
        <strain evidence="3">SMH4131-1</strain>
    </source>
</reference>
<gene>
    <name evidence="3" type="ORF">B0T19DRAFT_271120</name>
</gene>
<dbReference type="SUPFAM" id="SSF53474">
    <property type="entry name" value="alpha/beta-Hydrolases"/>
    <property type="match status" value="1"/>
</dbReference>
<evidence type="ECO:0000259" key="2">
    <source>
        <dbReference type="Pfam" id="PF07859"/>
    </source>
</evidence>
<reference evidence="3" key="1">
    <citation type="journal article" date="2023" name="Mol. Phylogenet. Evol.">
        <title>Genome-scale phylogeny and comparative genomics of the fungal order Sordariales.</title>
        <authorList>
            <person name="Hensen N."/>
            <person name="Bonometti L."/>
            <person name="Westerberg I."/>
            <person name="Brannstrom I.O."/>
            <person name="Guillou S."/>
            <person name="Cros-Aarteil S."/>
            <person name="Calhoun S."/>
            <person name="Haridas S."/>
            <person name="Kuo A."/>
            <person name="Mondo S."/>
            <person name="Pangilinan J."/>
            <person name="Riley R."/>
            <person name="LaButti K."/>
            <person name="Andreopoulos B."/>
            <person name="Lipzen A."/>
            <person name="Chen C."/>
            <person name="Yan M."/>
            <person name="Daum C."/>
            <person name="Ng V."/>
            <person name="Clum A."/>
            <person name="Steindorff A."/>
            <person name="Ohm R.A."/>
            <person name="Martin F."/>
            <person name="Silar P."/>
            <person name="Natvig D.O."/>
            <person name="Lalanne C."/>
            <person name="Gautier V."/>
            <person name="Ament-Velasquez S.L."/>
            <person name="Kruys A."/>
            <person name="Hutchinson M.I."/>
            <person name="Powell A.J."/>
            <person name="Barry K."/>
            <person name="Miller A.N."/>
            <person name="Grigoriev I.V."/>
            <person name="Debuchy R."/>
            <person name="Gladieux P."/>
            <person name="Hiltunen Thoren M."/>
            <person name="Johannesson H."/>
        </authorList>
    </citation>
    <scope>NUCLEOTIDE SEQUENCE</scope>
    <source>
        <strain evidence="3">SMH4131-1</strain>
    </source>
</reference>
<comment type="caution">
    <text evidence="3">The sequence shown here is derived from an EMBL/GenBank/DDBJ whole genome shotgun (WGS) entry which is preliminary data.</text>
</comment>
<protein>
    <submittedName>
        <fullName evidence="3">Alpha/Beta hydrolase protein</fullName>
    </submittedName>
</protein>
<dbReference type="EMBL" id="JAUEPO010000006">
    <property type="protein sequence ID" value="KAK3319742.1"/>
    <property type="molecule type" value="Genomic_DNA"/>
</dbReference>
<proteinExistence type="predicted"/>
<dbReference type="AlphaFoldDB" id="A0AAE0M584"/>
<keyword evidence="4" id="KW-1185">Reference proteome</keyword>
<sequence length="319" mass="33603">MSNLTLDPDFARVLAILPAPPPQPTTALSLRAQINAGFNPILTSYTVPPSVIETVIHIPIPSSPDTTIALHRFTPSTPPSSAPTAAVVYAHGGGMIAGAAAHSRPALVPLVLATSATFYSVEYRLAPEYPFPTPVEDVYTALEWVRDHAADENIDPSRIGLVGDSAGGGLAAGAALMARDRAFTPPVAKLVLIYPMLDDRTSIPPDHPLAALPMIWTDASNKLAWAAYLGTSGDEEVSPYAAPARAGSFAGLPRTYIDCGGLDLFRDENLAFAAGLARANVEVEMHLYPGVGHGFDFLAPGTPVARAAAENRLRALKRL</sequence>
<dbReference type="PANTHER" id="PTHR48081:SF8">
    <property type="entry name" value="ALPHA_BETA HYDROLASE FOLD-3 DOMAIN-CONTAINING PROTEIN-RELATED"/>
    <property type="match status" value="1"/>
</dbReference>
<dbReference type="InterPro" id="IPR029058">
    <property type="entry name" value="AB_hydrolase_fold"/>
</dbReference>